<evidence type="ECO:0000256" key="1">
    <source>
        <dbReference type="SAM" id="MobiDB-lite"/>
    </source>
</evidence>
<protein>
    <submittedName>
        <fullName evidence="2">Uncharacterized protein</fullName>
    </submittedName>
</protein>
<proteinExistence type="evidence at transcript level"/>
<evidence type="ECO:0000313" key="2">
    <source>
        <dbReference type="EMBL" id="JAA68728.1"/>
    </source>
</evidence>
<sequence>MVRRDVCTRLALLAKTPRSVPASGRAPQSTERARGAGVTSLGQNARAFPTHYCSDRALWCRRRSRDRALGTTWSTTTWSGDFVTRSGPSLALTCGSGRTCSRAGRCSTAQRST</sequence>
<reference evidence="2" key="1">
    <citation type="submission" date="2012-12" db="EMBL/GenBank/DDBJ databases">
        <title>Identification and characterization of a phenylalanine ammonia-lyase gene family in Isatis indigotica Fort.</title>
        <authorList>
            <person name="Liu Q."/>
            <person name="Chen J."/>
            <person name="Zhou X."/>
            <person name="Di P."/>
            <person name="Xiao Y."/>
            <person name="Xuan H."/>
            <person name="Zhang L."/>
            <person name="Chen W."/>
        </authorList>
    </citation>
    <scope>NUCLEOTIDE SEQUENCE</scope>
    <source>
        <tissue evidence="2">Salivary gland</tissue>
    </source>
</reference>
<organism evidence="2">
    <name type="scientific">Ixodes ricinus</name>
    <name type="common">Common tick</name>
    <name type="synonym">Acarus ricinus</name>
    <dbReference type="NCBI Taxonomy" id="34613"/>
    <lineage>
        <taxon>Eukaryota</taxon>
        <taxon>Metazoa</taxon>
        <taxon>Ecdysozoa</taxon>
        <taxon>Arthropoda</taxon>
        <taxon>Chelicerata</taxon>
        <taxon>Arachnida</taxon>
        <taxon>Acari</taxon>
        <taxon>Parasitiformes</taxon>
        <taxon>Ixodida</taxon>
        <taxon>Ixodoidea</taxon>
        <taxon>Ixodidae</taxon>
        <taxon>Ixodinae</taxon>
        <taxon>Ixodes</taxon>
    </lineage>
</organism>
<feature type="region of interest" description="Disordered" evidence="1">
    <location>
        <begin position="18"/>
        <end position="41"/>
    </location>
</feature>
<name>A0A0K8RD12_IXORI</name>
<accession>A0A0K8RD12</accession>
<dbReference type="EMBL" id="GADI01005080">
    <property type="protein sequence ID" value="JAA68728.1"/>
    <property type="molecule type" value="mRNA"/>
</dbReference>
<dbReference type="AlphaFoldDB" id="A0A0K8RD12"/>